<dbReference type="InterPro" id="IPR036865">
    <property type="entry name" value="CRAL-TRIO_dom_sf"/>
</dbReference>
<accession>A0AAD2CIP9</accession>
<dbReference type="InterPro" id="IPR036273">
    <property type="entry name" value="CRAL/TRIO_N_dom_sf"/>
</dbReference>
<dbReference type="Proteomes" id="UP001295423">
    <property type="component" value="Unassembled WGS sequence"/>
</dbReference>
<feature type="domain" description="CRAL-TRIO" evidence="1">
    <location>
        <begin position="91"/>
        <end position="286"/>
    </location>
</feature>
<dbReference type="CDD" id="cd00170">
    <property type="entry name" value="SEC14"/>
    <property type="match status" value="1"/>
</dbReference>
<dbReference type="PANTHER" id="PTHR45657:SF1">
    <property type="entry name" value="CRAL-TRIO DOMAIN-CONTAINING PROTEIN YKL091C-RELATED"/>
    <property type="match status" value="1"/>
</dbReference>
<keyword evidence="3" id="KW-1185">Reference proteome</keyword>
<dbReference type="Gene3D" id="3.40.525.10">
    <property type="entry name" value="CRAL-TRIO lipid binding domain"/>
    <property type="match status" value="1"/>
</dbReference>
<dbReference type="EMBL" id="CAKOGP040000446">
    <property type="protein sequence ID" value="CAJ1935092.1"/>
    <property type="molecule type" value="Genomic_DNA"/>
</dbReference>
<dbReference type="InterPro" id="IPR051026">
    <property type="entry name" value="PI/PC_transfer"/>
</dbReference>
<gene>
    <name evidence="2" type="ORF">CYCCA115_LOCUS4430</name>
</gene>
<dbReference type="SUPFAM" id="SSF46938">
    <property type="entry name" value="CRAL/TRIO N-terminal domain"/>
    <property type="match status" value="1"/>
</dbReference>
<name>A0AAD2CIP9_9STRA</name>
<organism evidence="2 3">
    <name type="scientific">Cylindrotheca closterium</name>
    <dbReference type="NCBI Taxonomy" id="2856"/>
    <lineage>
        <taxon>Eukaryota</taxon>
        <taxon>Sar</taxon>
        <taxon>Stramenopiles</taxon>
        <taxon>Ochrophyta</taxon>
        <taxon>Bacillariophyta</taxon>
        <taxon>Bacillariophyceae</taxon>
        <taxon>Bacillariophycidae</taxon>
        <taxon>Bacillariales</taxon>
        <taxon>Bacillariaceae</taxon>
        <taxon>Cylindrotheca</taxon>
    </lineage>
</organism>
<comment type="caution">
    <text evidence="2">The sequence shown here is derived from an EMBL/GenBank/DDBJ whole genome shotgun (WGS) entry which is preliminary data.</text>
</comment>
<evidence type="ECO:0000313" key="3">
    <source>
        <dbReference type="Proteomes" id="UP001295423"/>
    </source>
</evidence>
<dbReference type="Pfam" id="PF00650">
    <property type="entry name" value="CRAL_TRIO"/>
    <property type="match status" value="1"/>
</dbReference>
<dbReference type="SUPFAM" id="SSF52087">
    <property type="entry name" value="CRAL/TRIO domain"/>
    <property type="match status" value="1"/>
</dbReference>
<dbReference type="AlphaFoldDB" id="A0AAD2CIP9"/>
<proteinExistence type="predicted"/>
<sequence>MEESSSSQASSQPHAGYNVLEQVLDRESLIQKHIEQLSQMKLQATNHDKLAYFRACNGDIQQATHRLQATLEWRKQGGISQLLKDPTWLTREKEMRKTLWYDYLGADRHGRPILVERGGRWDVRKVLSSIWPHYYAQNYPDGTDTTEQDKIDEESFVKLHCMSCEIMLQTDRHCSTPDNPVKDDRGMIIIMDLKGLRPWHLDPRLATAFGKVAAVNSTHYPDTLAHVWVVNAPYLFNGLSRMVQPFLDPDTVGKFHVSSGIPPELAQCVGTDCLPEELGGSRKSIFPYAQDSPMSDYPKK</sequence>
<dbReference type="SMART" id="SM00516">
    <property type="entry name" value="SEC14"/>
    <property type="match status" value="1"/>
</dbReference>
<dbReference type="InterPro" id="IPR001251">
    <property type="entry name" value="CRAL-TRIO_dom"/>
</dbReference>
<evidence type="ECO:0000313" key="2">
    <source>
        <dbReference type="EMBL" id="CAJ1935092.1"/>
    </source>
</evidence>
<evidence type="ECO:0000259" key="1">
    <source>
        <dbReference type="PROSITE" id="PS50191"/>
    </source>
</evidence>
<dbReference type="PROSITE" id="PS50191">
    <property type="entry name" value="CRAL_TRIO"/>
    <property type="match status" value="1"/>
</dbReference>
<dbReference type="PANTHER" id="PTHR45657">
    <property type="entry name" value="CRAL-TRIO DOMAIN-CONTAINING PROTEIN YKL091C-RELATED"/>
    <property type="match status" value="1"/>
</dbReference>
<protein>
    <recommendedName>
        <fullName evidence="1">CRAL-TRIO domain-containing protein</fullName>
    </recommendedName>
</protein>
<reference evidence="2" key="1">
    <citation type="submission" date="2023-08" db="EMBL/GenBank/DDBJ databases">
        <authorList>
            <person name="Audoor S."/>
            <person name="Bilcke G."/>
        </authorList>
    </citation>
    <scope>NUCLEOTIDE SEQUENCE</scope>
</reference>